<protein>
    <submittedName>
        <fullName evidence="2">Uncharacterized protein</fullName>
    </submittedName>
</protein>
<keyword evidence="3" id="KW-1185">Reference proteome</keyword>
<sequence>MEGLRRRGAVHQHRHQLLSPSLVVRHDKEDLPVDSVSISLTTLEKCVDDRMVASKWLDSPPFQQGNATKRVGKEEGGHAAMRRRERRAATLTRVPRWRVQRRRQAVLRVQQLTPVGCGNSIPHPPLASWNQASLALGASCHDPHHRRAARVALAPTP</sequence>
<proteinExistence type="predicted"/>
<accession>A0A3L6Q9P9</accession>
<dbReference type="EMBL" id="PQIB02000013">
    <property type="protein sequence ID" value="RLM73917.1"/>
    <property type="molecule type" value="Genomic_DNA"/>
</dbReference>
<evidence type="ECO:0000313" key="2">
    <source>
        <dbReference type="EMBL" id="RLM73917.1"/>
    </source>
</evidence>
<comment type="caution">
    <text evidence="2">The sequence shown here is derived from an EMBL/GenBank/DDBJ whole genome shotgun (WGS) entry which is preliminary data.</text>
</comment>
<organism evidence="2 3">
    <name type="scientific">Panicum miliaceum</name>
    <name type="common">Proso millet</name>
    <name type="synonym">Broomcorn millet</name>
    <dbReference type="NCBI Taxonomy" id="4540"/>
    <lineage>
        <taxon>Eukaryota</taxon>
        <taxon>Viridiplantae</taxon>
        <taxon>Streptophyta</taxon>
        <taxon>Embryophyta</taxon>
        <taxon>Tracheophyta</taxon>
        <taxon>Spermatophyta</taxon>
        <taxon>Magnoliopsida</taxon>
        <taxon>Liliopsida</taxon>
        <taxon>Poales</taxon>
        <taxon>Poaceae</taxon>
        <taxon>PACMAD clade</taxon>
        <taxon>Panicoideae</taxon>
        <taxon>Panicodae</taxon>
        <taxon>Paniceae</taxon>
        <taxon>Panicinae</taxon>
        <taxon>Panicum</taxon>
        <taxon>Panicum sect. Panicum</taxon>
    </lineage>
</organism>
<feature type="region of interest" description="Disordered" evidence="1">
    <location>
        <begin position="58"/>
        <end position="86"/>
    </location>
</feature>
<evidence type="ECO:0000256" key="1">
    <source>
        <dbReference type="SAM" id="MobiDB-lite"/>
    </source>
</evidence>
<gene>
    <name evidence="2" type="ORF">C2845_PM15G14880</name>
</gene>
<dbReference type="Proteomes" id="UP000275267">
    <property type="component" value="Unassembled WGS sequence"/>
</dbReference>
<reference evidence="3" key="1">
    <citation type="journal article" date="2019" name="Nat. Commun.">
        <title>The genome of broomcorn millet.</title>
        <authorList>
            <person name="Zou C."/>
            <person name="Miki D."/>
            <person name="Li D."/>
            <person name="Tang Q."/>
            <person name="Xiao L."/>
            <person name="Rajput S."/>
            <person name="Deng P."/>
            <person name="Jia W."/>
            <person name="Huang R."/>
            <person name="Zhang M."/>
            <person name="Sun Y."/>
            <person name="Hu J."/>
            <person name="Fu X."/>
            <person name="Schnable P.S."/>
            <person name="Li F."/>
            <person name="Zhang H."/>
            <person name="Feng B."/>
            <person name="Zhu X."/>
            <person name="Liu R."/>
            <person name="Schnable J.C."/>
            <person name="Zhu J.-K."/>
            <person name="Zhang H."/>
        </authorList>
    </citation>
    <scope>NUCLEOTIDE SEQUENCE [LARGE SCALE GENOMIC DNA]</scope>
</reference>
<evidence type="ECO:0000313" key="3">
    <source>
        <dbReference type="Proteomes" id="UP000275267"/>
    </source>
</evidence>
<dbReference type="AlphaFoldDB" id="A0A3L6Q9P9"/>
<name>A0A3L6Q9P9_PANMI</name>